<sequence length="118" mass="13221">MVCRKWRRGTGHQILFNLCLALVGALASFMAMAMVAKPRTSLVSCTCVGVALHYFLLVSFAWTFVEALLQYQRFVKVLGAYVPKLVLKAAFGAWGAPMLVILCVLIVNPMQYHRREDL</sequence>
<proteinExistence type="predicted"/>
<reference evidence="1" key="1">
    <citation type="submission" date="2020-05" db="EMBL/GenBank/DDBJ databases">
        <title>Large-scale comparative analyses of tick genomes elucidate their genetic diversity and vector capacities.</title>
        <authorList>
            <person name="Jia N."/>
            <person name="Wang J."/>
            <person name="Shi W."/>
            <person name="Du L."/>
            <person name="Sun Y."/>
            <person name="Zhan W."/>
            <person name="Jiang J."/>
            <person name="Wang Q."/>
            <person name="Zhang B."/>
            <person name="Ji P."/>
            <person name="Sakyi L.B."/>
            <person name="Cui X."/>
            <person name="Yuan T."/>
            <person name="Jiang B."/>
            <person name="Yang W."/>
            <person name="Lam T.T.-Y."/>
            <person name="Chang Q."/>
            <person name="Ding S."/>
            <person name="Wang X."/>
            <person name="Zhu J."/>
            <person name="Ruan X."/>
            <person name="Zhao L."/>
            <person name="Wei J."/>
            <person name="Que T."/>
            <person name="Du C."/>
            <person name="Cheng J."/>
            <person name="Dai P."/>
            <person name="Han X."/>
            <person name="Huang E."/>
            <person name="Gao Y."/>
            <person name="Liu J."/>
            <person name="Shao H."/>
            <person name="Ye R."/>
            <person name="Li L."/>
            <person name="Wei W."/>
            <person name="Wang X."/>
            <person name="Wang C."/>
            <person name="Yang T."/>
            <person name="Huo Q."/>
            <person name="Li W."/>
            <person name="Guo W."/>
            <person name="Chen H."/>
            <person name="Zhou L."/>
            <person name="Ni X."/>
            <person name="Tian J."/>
            <person name="Zhou Y."/>
            <person name="Sheng Y."/>
            <person name="Liu T."/>
            <person name="Pan Y."/>
            <person name="Xia L."/>
            <person name="Li J."/>
            <person name="Zhao F."/>
            <person name="Cao W."/>
        </authorList>
    </citation>
    <scope>NUCLEOTIDE SEQUENCE</scope>
    <source>
        <strain evidence="1">Hyas-2018</strain>
    </source>
</reference>
<organism evidence="1 2">
    <name type="scientific">Hyalomma asiaticum</name>
    <name type="common">Tick</name>
    <dbReference type="NCBI Taxonomy" id="266040"/>
    <lineage>
        <taxon>Eukaryota</taxon>
        <taxon>Metazoa</taxon>
        <taxon>Ecdysozoa</taxon>
        <taxon>Arthropoda</taxon>
        <taxon>Chelicerata</taxon>
        <taxon>Arachnida</taxon>
        <taxon>Acari</taxon>
        <taxon>Parasitiformes</taxon>
        <taxon>Ixodida</taxon>
        <taxon>Ixodoidea</taxon>
        <taxon>Ixodidae</taxon>
        <taxon>Hyalomminae</taxon>
        <taxon>Hyalomma</taxon>
    </lineage>
</organism>
<name>A0ACB7TQ06_HYAAI</name>
<dbReference type="Proteomes" id="UP000821845">
    <property type="component" value="Chromosome 1"/>
</dbReference>
<protein>
    <submittedName>
        <fullName evidence="1">Uncharacterized protein</fullName>
    </submittedName>
</protein>
<evidence type="ECO:0000313" key="2">
    <source>
        <dbReference type="Proteomes" id="UP000821845"/>
    </source>
</evidence>
<dbReference type="EMBL" id="CM023481">
    <property type="protein sequence ID" value="KAH6948254.1"/>
    <property type="molecule type" value="Genomic_DNA"/>
</dbReference>
<keyword evidence="2" id="KW-1185">Reference proteome</keyword>
<comment type="caution">
    <text evidence="1">The sequence shown here is derived from an EMBL/GenBank/DDBJ whole genome shotgun (WGS) entry which is preliminary data.</text>
</comment>
<gene>
    <name evidence="1" type="ORF">HPB50_023305</name>
</gene>
<evidence type="ECO:0000313" key="1">
    <source>
        <dbReference type="EMBL" id="KAH6948254.1"/>
    </source>
</evidence>
<accession>A0ACB7TQ06</accession>